<keyword evidence="13" id="KW-1185">Reference proteome</keyword>
<dbReference type="GO" id="GO:0000785">
    <property type="term" value="C:chromatin"/>
    <property type="evidence" value="ECO:0007669"/>
    <property type="project" value="TreeGrafter"/>
</dbReference>
<evidence type="ECO:0000259" key="11">
    <source>
        <dbReference type="SMART" id="SM01368"/>
    </source>
</evidence>
<evidence type="ECO:0000259" key="10">
    <source>
        <dbReference type="SMART" id="SM01367"/>
    </source>
</evidence>
<keyword evidence="6" id="KW-0539">Nucleus</keyword>
<dbReference type="AlphaFoldDB" id="A0AAD3DJT2"/>
<reference evidence="12 13" key="1">
    <citation type="journal article" date="2021" name="Sci. Rep.">
        <title>Genome sequencing of the multicellular alga Astrephomene provides insights into convergent evolution of germ-soma differentiation.</title>
        <authorList>
            <person name="Yamashita S."/>
            <person name="Yamamoto K."/>
            <person name="Matsuzaki R."/>
            <person name="Suzuki S."/>
            <person name="Yamaguchi H."/>
            <person name="Hirooka S."/>
            <person name="Minakuchi Y."/>
            <person name="Miyagishima S."/>
            <person name="Kawachi M."/>
            <person name="Toyoda A."/>
            <person name="Nozaki H."/>
        </authorList>
    </citation>
    <scope>NUCLEOTIDE SEQUENCE [LARGE SCALE GENOMIC DNA]</scope>
    <source>
        <strain evidence="12 13">NIES-4017</strain>
    </source>
</reference>
<dbReference type="GO" id="GO:0005634">
    <property type="term" value="C:nucleus"/>
    <property type="evidence" value="ECO:0007669"/>
    <property type="project" value="UniProtKB-SubCell"/>
</dbReference>
<dbReference type="SMART" id="SM01367">
    <property type="entry name" value="DUF3452"/>
    <property type="match status" value="1"/>
</dbReference>
<dbReference type="Gene3D" id="1.10.472.10">
    <property type="entry name" value="Cyclin-like"/>
    <property type="match status" value="2"/>
</dbReference>
<evidence type="ECO:0000256" key="5">
    <source>
        <dbReference type="ARBA" id="ARBA00023163"/>
    </source>
</evidence>
<sequence>MEVTLGGDGAPADRVATLLKGLNLSCTPSAQAGIVQLYSELKSSYEAQECAAPAEYTADQDEDVKQACKLASLFFVARVLYAQEQDGEQHSGNLGCSISRIVTAAGINLLDFFREVNVVVSRLSTFFEARNSSSKLFSQQAQLKENSETVVVMGLLAKKYKDNFNTFLHQLDYYKQVVLRLGWNAFLVLRVKLLSAFPDVVSCVELLPCIFAILASHAPRLPDSLSHIKGDERASLLLKCMSEMCKADFKRVQARMPSVEALLIQIFTSAVPEWRTAMAEAKAQAAQPAAAGSDTPSLGAGLDLVSSPVLKGLVTDHERMNRVVAALEQEYDQHYSRGGHELDEREFLSTDFTKFASPRFSPGQMHSVMSKFRGGPMPLRPGSLLGPGAHMTAPAHTSSHPLHMMMPPGLHSPLPMMHLGVGPGQPGTPVSEAMGASAWLRGVTSSLAAEPSPALQRFLTVVPAAPAAAAAAPAGPHPAPSSVAQQLSRRVRDMVAAVIPDETVPSLLGPFPLLQPSLGAERRSEAIKLYYLSLESILVAEEKASGLSGAMSLLSSTKFHRGLIACCVEIVAACYRMVSCAFPKVLDSLRIKAFDMAKMIQSFVKSVSTLPRELKRHMFLIEEKILESLAWEPGSSLYHLIVNVRSENDAPPPAPAAASAAQGAAPAAANSSGGSEEQQHTDADGSKTDSSAVPGPPPSPKRTQASAFTEMMSPAKKARGVDGAAHATQIFTQPLPSCIGPRPQGATAPGGSAGALYEFCRKVLKLSAFRLAMMCDNFDFSPLDRVEVNSKVYETIEHALFHQTHLYYNRHIDQVMLSALYGYCKAHKLAQVSFREIIAHYRKQPQAQQAVFRSVVIEQSNPGLQIGSRADIIAFYNQVFVPAMKSFLLKGESGGVGGDTPVPPPAPTIKVPVPGLPPLPRSASHSPRGPPRLPPTLSAPLPATSQQDSHEGRESADKASVVRDGGGKAVADGVKVEVASAMPHAPASRISHAAPVAHPPSNSQMGSVAGTRHAPQAAAAVQGAAGTQKGPGARAKAAPAAEHKIPDGLAALLQALDSQQGADNQADGEEGEPAEQGDEGAAMGLDTSMTMAARERAVAAGRERRSARFLERREEDHMDTDPRVAAPAGEHIAMAAGRRHRTPNRRYDS</sequence>
<evidence type="ECO:0000256" key="3">
    <source>
        <dbReference type="ARBA" id="ARBA00022491"/>
    </source>
</evidence>
<evidence type="ECO:0000256" key="8">
    <source>
        <dbReference type="SAM" id="Coils"/>
    </source>
</evidence>
<feature type="compositionally biased region" description="Low complexity" evidence="9">
    <location>
        <begin position="656"/>
        <end position="675"/>
    </location>
</feature>
<feature type="compositionally biased region" description="Basic and acidic residues" evidence="9">
    <location>
        <begin position="948"/>
        <end position="961"/>
    </location>
</feature>
<keyword evidence="8" id="KW-0175">Coiled coil</keyword>
<feature type="coiled-coil region" evidence="8">
    <location>
        <begin position="310"/>
        <end position="337"/>
    </location>
</feature>
<protein>
    <recommendedName>
        <fullName evidence="14">Retinoblastoma-like protein</fullName>
    </recommendedName>
</protein>
<evidence type="ECO:0000256" key="6">
    <source>
        <dbReference type="ARBA" id="ARBA00023242"/>
    </source>
</evidence>
<evidence type="ECO:0008006" key="14">
    <source>
        <dbReference type="Google" id="ProtNLM"/>
    </source>
</evidence>
<feature type="region of interest" description="Disordered" evidence="9">
    <location>
        <begin position="1058"/>
        <end position="1149"/>
    </location>
</feature>
<dbReference type="InterPro" id="IPR002720">
    <property type="entry name" value="RB_A"/>
</dbReference>
<dbReference type="SUPFAM" id="SSF47954">
    <property type="entry name" value="Cyclin-like"/>
    <property type="match status" value="2"/>
</dbReference>
<dbReference type="PANTHER" id="PTHR13742:SF17">
    <property type="entry name" value="RE32990P-RELATED"/>
    <property type="match status" value="1"/>
</dbReference>
<gene>
    <name evidence="12" type="ORF">Agub_g4220</name>
</gene>
<feature type="compositionally biased region" description="Low complexity" evidence="9">
    <location>
        <begin position="935"/>
        <end position="945"/>
    </location>
</feature>
<comment type="subcellular location">
    <subcellularLocation>
        <location evidence="1">Nucleus</location>
    </subcellularLocation>
</comment>
<keyword evidence="7" id="KW-0131">Cell cycle</keyword>
<feature type="compositionally biased region" description="Acidic residues" evidence="9">
    <location>
        <begin position="1066"/>
        <end position="1078"/>
    </location>
</feature>
<dbReference type="InterPro" id="IPR002719">
    <property type="entry name" value="RB_B"/>
</dbReference>
<dbReference type="Pfam" id="PF01858">
    <property type="entry name" value="RB_A"/>
    <property type="match status" value="1"/>
</dbReference>
<dbReference type="InterPro" id="IPR036915">
    <property type="entry name" value="Cyclin-like_sf"/>
</dbReference>
<evidence type="ECO:0000256" key="9">
    <source>
        <dbReference type="SAM" id="MobiDB-lite"/>
    </source>
</evidence>
<accession>A0AAD3DJT2</accession>
<dbReference type="GO" id="GO:0006357">
    <property type="term" value="P:regulation of transcription by RNA polymerase II"/>
    <property type="evidence" value="ECO:0007669"/>
    <property type="project" value="InterPro"/>
</dbReference>
<comment type="caution">
    <text evidence="12">The sequence shown here is derived from an EMBL/GenBank/DDBJ whole genome shotgun (WGS) entry which is preliminary data.</text>
</comment>
<proteinExistence type="inferred from homology"/>
<feature type="region of interest" description="Disordered" evidence="9">
    <location>
        <begin position="983"/>
        <end position="1041"/>
    </location>
</feature>
<dbReference type="Proteomes" id="UP001054857">
    <property type="component" value="Unassembled WGS sequence"/>
</dbReference>
<dbReference type="GO" id="GO:2000134">
    <property type="term" value="P:negative regulation of G1/S transition of mitotic cell cycle"/>
    <property type="evidence" value="ECO:0007669"/>
    <property type="project" value="TreeGrafter"/>
</dbReference>
<dbReference type="GO" id="GO:0005667">
    <property type="term" value="C:transcription regulator complex"/>
    <property type="evidence" value="ECO:0007669"/>
    <property type="project" value="TreeGrafter"/>
</dbReference>
<feature type="region of interest" description="Disordered" evidence="9">
    <location>
        <begin position="649"/>
        <end position="706"/>
    </location>
</feature>
<dbReference type="InterPro" id="IPR028309">
    <property type="entry name" value="RB_fam"/>
</dbReference>
<feature type="domain" description="Retinoblastoma-associated protein A-box" evidence="11">
    <location>
        <begin position="428"/>
        <end position="641"/>
    </location>
</feature>
<dbReference type="PANTHER" id="PTHR13742">
    <property type="entry name" value="RETINOBLASTOMA-ASSOCIATED PROTEIN RB -RELATED"/>
    <property type="match status" value="1"/>
</dbReference>
<dbReference type="InterPro" id="IPR024599">
    <property type="entry name" value="RB_N"/>
</dbReference>
<evidence type="ECO:0000256" key="1">
    <source>
        <dbReference type="ARBA" id="ARBA00004123"/>
    </source>
</evidence>
<evidence type="ECO:0000256" key="7">
    <source>
        <dbReference type="ARBA" id="ARBA00023306"/>
    </source>
</evidence>
<feature type="compositionally biased region" description="Basic residues" evidence="9">
    <location>
        <begin position="1137"/>
        <end position="1149"/>
    </location>
</feature>
<keyword evidence="3" id="KW-0678">Repressor</keyword>
<dbReference type="GO" id="GO:0030154">
    <property type="term" value="P:cell differentiation"/>
    <property type="evidence" value="ECO:0007669"/>
    <property type="project" value="TreeGrafter"/>
</dbReference>
<comment type="similarity">
    <text evidence="2">Belongs to the retinoblastoma protein (RB) family.</text>
</comment>
<feature type="compositionally biased region" description="Basic and acidic residues" evidence="9">
    <location>
        <begin position="677"/>
        <end position="687"/>
    </location>
</feature>
<keyword evidence="5" id="KW-0804">Transcription</keyword>
<feature type="domain" description="Retinoblastoma-associated protein N-terminal" evidence="10">
    <location>
        <begin position="83"/>
        <end position="217"/>
    </location>
</feature>
<name>A0AAD3DJT2_9CHLO</name>
<feature type="compositionally biased region" description="Low complexity" evidence="9">
    <location>
        <begin position="1014"/>
        <end position="1040"/>
    </location>
</feature>
<feature type="region of interest" description="Disordered" evidence="9">
    <location>
        <begin position="898"/>
        <end position="967"/>
    </location>
</feature>
<dbReference type="Pfam" id="PF11934">
    <property type="entry name" value="DUF3452"/>
    <property type="match status" value="1"/>
</dbReference>
<dbReference type="SMART" id="SM01368">
    <property type="entry name" value="RB_A"/>
    <property type="match status" value="1"/>
</dbReference>
<evidence type="ECO:0000313" key="13">
    <source>
        <dbReference type="Proteomes" id="UP001054857"/>
    </source>
</evidence>
<evidence type="ECO:0000256" key="2">
    <source>
        <dbReference type="ARBA" id="ARBA00009475"/>
    </source>
</evidence>
<dbReference type="EMBL" id="BMAR01000005">
    <property type="protein sequence ID" value="GFR43170.1"/>
    <property type="molecule type" value="Genomic_DNA"/>
</dbReference>
<dbReference type="Pfam" id="PF01857">
    <property type="entry name" value="RB_B"/>
    <property type="match status" value="1"/>
</dbReference>
<evidence type="ECO:0000256" key="4">
    <source>
        <dbReference type="ARBA" id="ARBA00023015"/>
    </source>
</evidence>
<evidence type="ECO:0000313" key="12">
    <source>
        <dbReference type="EMBL" id="GFR43170.1"/>
    </source>
</evidence>
<feature type="compositionally biased region" description="Basic and acidic residues" evidence="9">
    <location>
        <begin position="1093"/>
        <end position="1122"/>
    </location>
</feature>
<dbReference type="GO" id="GO:0000977">
    <property type="term" value="F:RNA polymerase II transcription regulatory region sequence-specific DNA binding"/>
    <property type="evidence" value="ECO:0007669"/>
    <property type="project" value="TreeGrafter"/>
</dbReference>
<organism evidence="12 13">
    <name type="scientific">Astrephomene gubernaculifera</name>
    <dbReference type="NCBI Taxonomy" id="47775"/>
    <lineage>
        <taxon>Eukaryota</taxon>
        <taxon>Viridiplantae</taxon>
        <taxon>Chlorophyta</taxon>
        <taxon>core chlorophytes</taxon>
        <taxon>Chlorophyceae</taxon>
        <taxon>CS clade</taxon>
        <taxon>Chlamydomonadales</taxon>
        <taxon>Astrephomenaceae</taxon>
        <taxon>Astrephomene</taxon>
    </lineage>
</organism>
<keyword evidence="4" id="KW-0805">Transcription regulation</keyword>